<dbReference type="Gene3D" id="1.25.40.10">
    <property type="entry name" value="Tetratricopeptide repeat domain"/>
    <property type="match status" value="1"/>
</dbReference>
<dbReference type="RefSeq" id="WP_205044328.1">
    <property type="nucleotide sequence ID" value="NZ_CAJVAX010000012.1"/>
</dbReference>
<keyword evidence="2" id="KW-1185">Reference proteome</keyword>
<evidence type="ECO:0008006" key="3">
    <source>
        <dbReference type="Google" id="ProtNLM"/>
    </source>
</evidence>
<dbReference type="Pfam" id="PF13432">
    <property type="entry name" value="TPR_16"/>
    <property type="match status" value="1"/>
</dbReference>
<reference evidence="1" key="1">
    <citation type="submission" date="2021-06" db="EMBL/GenBank/DDBJ databases">
        <authorList>
            <person name="Arsene-Ploetze F."/>
        </authorList>
    </citation>
    <scope>NUCLEOTIDE SEQUENCE</scope>
    <source>
        <strain evidence="1">SBRY1</strain>
    </source>
</reference>
<dbReference type="SUPFAM" id="SSF48452">
    <property type="entry name" value="TPR-like"/>
    <property type="match status" value="1"/>
</dbReference>
<proteinExistence type="predicted"/>
<sequence>MEAAELERQARTLSGCIPPSTVSRLLALGHEEEVRALADEGEWFCAREWARQCGGEGRQAEALEVLAPYAATGWWPAIQAKAKLLEQWGRAAEAVTLVRPHARTGRLPLEFAARLFARHGHADEAFEILSTGLDDWFLVEALPEVATSAGREEDAADLLAALLTKDHGCEDSWCRHSTDRDSAVRALAAIRESQGRLDDAILLLNTRSSTSLNNRDQLADLLAAHNMLEELRAYAVVDGHGLAARRLAEVLEEHGDIEAAVAVCRQPDGSTARRFHGAVDLARLLVRHGRSDEAIKVMRALADEHPDDWIVHTLCTLYADHGRAAEGLAFLDALKEQWDGREEWEFFQLRLPLLALCGRRDEAIELVRAHPQRDAWYVTSALAELLAEDGRLEEAVAVLQPGRLSNAFALAGLLIDLGRIEQAVEVLQDRPRERELPASQAPWSTEPPF</sequence>
<dbReference type="InterPro" id="IPR011990">
    <property type="entry name" value="TPR-like_helical_dom_sf"/>
</dbReference>
<name>A0A9W4E4Q5_9ACTN</name>
<organism evidence="1 2">
    <name type="scientific">Actinacidiphila bryophytorum</name>
    <dbReference type="NCBI Taxonomy" id="1436133"/>
    <lineage>
        <taxon>Bacteria</taxon>
        <taxon>Bacillati</taxon>
        <taxon>Actinomycetota</taxon>
        <taxon>Actinomycetes</taxon>
        <taxon>Kitasatosporales</taxon>
        <taxon>Streptomycetaceae</taxon>
        <taxon>Actinacidiphila</taxon>
    </lineage>
</organism>
<evidence type="ECO:0000313" key="1">
    <source>
        <dbReference type="EMBL" id="CAG7631349.1"/>
    </source>
</evidence>
<evidence type="ECO:0000313" key="2">
    <source>
        <dbReference type="Proteomes" id="UP001153328"/>
    </source>
</evidence>
<protein>
    <recommendedName>
        <fullName evidence="3">Tetratricopeptide repeat protein</fullName>
    </recommendedName>
</protein>
<dbReference type="AlphaFoldDB" id="A0A9W4E4Q5"/>
<gene>
    <name evidence="1" type="ORF">SBRY_20764</name>
</gene>
<dbReference type="Proteomes" id="UP001153328">
    <property type="component" value="Unassembled WGS sequence"/>
</dbReference>
<dbReference type="EMBL" id="CAJVAX010000012">
    <property type="protein sequence ID" value="CAG7631349.1"/>
    <property type="molecule type" value="Genomic_DNA"/>
</dbReference>
<accession>A0A9W4E4Q5</accession>
<comment type="caution">
    <text evidence="1">The sequence shown here is derived from an EMBL/GenBank/DDBJ whole genome shotgun (WGS) entry which is preliminary data.</text>
</comment>